<keyword evidence="1" id="KW-1133">Transmembrane helix</keyword>
<evidence type="ECO:0000313" key="3">
    <source>
        <dbReference type="Proteomes" id="UP000017404"/>
    </source>
</evidence>
<dbReference type="AlphaFoldDB" id="V2UUM6"/>
<accession>V2UUM6</accession>
<proteinExistence type="predicted"/>
<dbReference type="PATRIC" id="fig|1120928.5.peg.3280"/>
<dbReference type="STRING" id="202955.GCA_000759995_00611"/>
<evidence type="ECO:0000313" key="2">
    <source>
        <dbReference type="EMBL" id="ESK53722.1"/>
    </source>
</evidence>
<keyword evidence="3" id="KW-1185">Reference proteome</keyword>
<keyword evidence="1" id="KW-0472">Membrane</keyword>
<comment type="caution">
    <text evidence="2">The sequence shown here is derived from an EMBL/GenBank/DDBJ whole genome shotgun (WGS) entry which is preliminary data.</text>
</comment>
<name>V2UUM6_9GAMM</name>
<gene>
    <name evidence="2" type="ORF">F990_03240</name>
</gene>
<dbReference type="EMBL" id="AYEV01000043">
    <property type="protein sequence ID" value="ESK53722.1"/>
    <property type="molecule type" value="Genomic_DNA"/>
</dbReference>
<protein>
    <submittedName>
        <fullName evidence="2">Uncharacterized protein</fullName>
    </submittedName>
</protein>
<reference evidence="2 3" key="1">
    <citation type="submission" date="2013-10" db="EMBL/GenBank/DDBJ databases">
        <title>The Genome Sequence of Acinetobacter tjernbergiae CIP107465.</title>
        <authorList>
            <consortium name="The Broad Institute Genomics Platform"/>
            <consortium name="The Broad Institute Genome Sequencing Center for Infectious Disease"/>
            <person name="Cerqueira G."/>
            <person name="Feldgarden M."/>
            <person name="Courvalin P."/>
            <person name="Grillot-Courvalin C."/>
            <person name="Clermont D."/>
            <person name="Rocha E."/>
            <person name="Yoon E.-J."/>
            <person name="Nemec A."/>
            <person name="Young S.K."/>
            <person name="Zeng Q."/>
            <person name="Gargeya S."/>
            <person name="Fitzgerald M."/>
            <person name="Abouelleil A."/>
            <person name="Alvarado L."/>
            <person name="Berlin A.M."/>
            <person name="Chapman S.B."/>
            <person name="Gainer-Dewar J."/>
            <person name="Goldberg J."/>
            <person name="Gnerre S."/>
            <person name="Griggs A."/>
            <person name="Gujja S."/>
            <person name="Hansen M."/>
            <person name="Howarth C."/>
            <person name="Imamovic A."/>
            <person name="Ireland A."/>
            <person name="Larimer J."/>
            <person name="McCowan C."/>
            <person name="Murphy C."/>
            <person name="Pearson M."/>
            <person name="Poon T.W."/>
            <person name="Priest M."/>
            <person name="Roberts A."/>
            <person name="Saif S."/>
            <person name="Shea T."/>
            <person name="Sykes S."/>
            <person name="Wortman J."/>
            <person name="Nusbaum C."/>
            <person name="Birren B."/>
        </authorList>
    </citation>
    <scope>NUCLEOTIDE SEQUENCE [LARGE SCALE GENOMIC DNA]</scope>
    <source>
        <strain evidence="2 3">CIP 107465</strain>
    </source>
</reference>
<keyword evidence="1" id="KW-0812">Transmembrane</keyword>
<sequence>MEFIAQLILVVIVVVALGPSFILLLGFLWLLVYLAGWHK</sequence>
<dbReference type="Proteomes" id="UP000017404">
    <property type="component" value="Unassembled WGS sequence"/>
</dbReference>
<evidence type="ECO:0000256" key="1">
    <source>
        <dbReference type="SAM" id="Phobius"/>
    </source>
</evidence>
<feature type="transmembrane region" description="Helical" evidence="1">
    <location>
        <begin position="7"/>
        <end position="35"/>
    </location>
</feature>
<organism evidence="2 3">
    <name type="scientific">Acinetobacter tjernbergiae DSM 14971 = CIP 107465</name>
    <dbReference type="NCBI Taxonomy" id="1120928"/>
    <lineage>
        <taxon>Bacteria</taxon>
        <taxon>Pseudomonadati</taxon>
        <taxon>Pseudomonadota</taxon>
        <taxon>Gammaproteobacteria</taxon>
        <taxon>Moraxellales</taxon>
        <taxon>Moraxellaceae</taxon>
        <taxon>Acinetobacter</taxon>
    </lineage>
</organism>